<evidence type="ECO:0000313" key="1">
    <source>
        <dbReference type="EMBL" id="MDY5167779.1"/>
    </source>
</evidence>
<dbReference type="EMBL" id="JALDAW010000011">
    <property type="protein sequence ID" value="MDY5167779.1"/>
    <property type="molecule type" value="Genomic_DNA"/>
</dbReference>
<organism evidence="1 2">
    <name type="scientific">Dielma fastidiosa</name>
    <dbReference type="NCBI Taxonomy" id="1034346"/>
    <lineage>
        <taxon>Bacteria</taxon>
        <taxon>Bacillati</taxon>
        <taxon>Bacillota</taxon>
        <taxon>Erysipelotrichia</taxon>
        <taxon>Erysipelotrichales</taxon>
        <taxon>Erysipelotrichaceae</taxon>
        <taxon>Dielma</taxon>
    </lineage>
</organism>
<dbReference type="AlphaFoldDB" id="A0AB35UNT3"/>
<gene>
    <name evidence="1" type="ORF">MQE39_06560</name>
</gene>
<reference evidence="1" key="1">
    <citation type="submission" date="2022-03" db="EMBL/GenBank/DDBJ databases">
        <title>First case of bacteraemia caused by Dielma fastidiosa in a patient hospitalised with diverticulitis.</title>
        <authorList>
            <person name="Forman-Ankjaer B."/>
            <person name="Hvid-Jensen F."/>
            <person name="Kobel C.M."/>
            <person name="Greve T."/>
        </authorList>
    </citation>
    <scope>NUCLEOTIDE SEQUENCE</scope>
    <source>
        <strain evidence="1">AUH_DF_2021</strain>
    </source>
</reference>
<protein>
    <submittedName>
        <fullName evidence="1">TnpV protein</fullName>
    </submittedName>
</protein>
<comment type="caution">
    <text evidence="1">The sequence shown here is derived from an EMBL/GenBank/DDBJ whole genome shotgun (WGS) entry which is preliminary data.</text>
</comment>
<sequence>MLSGTLHQYFADIDSQARTRMEVFIKQFAEQDGITENLKKENQMAWIRAMNNVRNRAEEVVNAEIIYI</sequence>
<dbReference type="Pfam" id="PF14198">
    <property type="entry name" value="TnpV"/>
    <property type="match status" value="1"/>
</dbReference>
<name>A0AB35UNT3_9FIRM</name>
<dbReference type="InterPro" id="IPR026989">
    <property type="entry name" value="TnpV"/>
</dbReference>
<evidence type="ECO:0000313" key="2">
    <source>
        <dbReference type="Proteomes" id="UP001276902"/>
    </source>
</evidence>
<dbReference type="Proteomes" id="UP001276902">
    <property type="component" value="Unassembled WGS sequence"/>
</dbReference>
<proteinExistence type="predicted"/>
<accession>A0AB35UNT3</accession>